<dbReference type="InterPro" id="IPR018247">
    <property type="entry name" value="EF_Hand_1_Ca_BS"/>
</dbReference>
<evidence type="ECO:0000256" key="3">
    <source>
        <dbReference type="ARBA" id="ARBA00004406"/>
    </source>
</evidence>
<keyword evidence="9" id="KW-0967">Endosome</keyword>
<keyword evidence="4" id="KW-0963">Cytoplasm</keyword>
<evidence type="ECO:0000313" key="23">
    <source>
        <dbReference type="Ensembl" id="ENSSSCP00000077694.1"/>
    </source>
</evidence>
<evidence type="ECO:0000256" key="8">
    <source>
        <dbReference type="ARBA" id="ARBA00022737"/>
    </source>
</evidence>
<feature type="region of interest" description="Disordered" evidence="21">
    <location>
        <begin position="1"/>
        <end position="120"/>
    </location>
</feature>
<evidence type="ECO:0000256" key="12">
    <source>
        <dbReference type="ARBA" id="ARBA00022842"/>
    </source>
</evidence>
<reference evidence="23" key="2">
    <citation type="submission" date="2025-08" db="UniProtKB">
        <authorList>
            <consortium name="Ensembl"/>
        </authorList>
    </citation>
    <scope>IDENTIFICATION</scope>
</reference>
<dbReference type="PROSITE" id="PS50222">
    <property type="entry name" value="EF_HAND_2"/>
    <property type="match status" value="2"/>
</dbReference>
<protein>
    <recommendedName>
        <fullName evidence="20">Programmed cell death protein 6</fullName>
    </recommendedName>
</protein>
<evidence type="ECO:0000256" key="18">
    <source>
        <dbReference type="ARBA" id="ARBA00056829"/>
    </source>
</evidence>
<keyword evidence="14" id="KW-0472">Membrane</keyword>
<organism evidence="23 24">
    <name type="scientific">Sus scrofa</name>
    <name type="common">Pig</name>
    <dbReference type="NCBI Taxonomy" id="9823"/>
    <lineage>
        <taxon>Eukaryota</taxon>
        <taxon>Metazoa</taxon>
        <taxon>Chordata</taxon>
        <taxon>Craniata</taxon>
        <taxon>Vertebrata</taxon>
        <taxon>Euteleostomi</taxon>
        <taxon>Mammalia</taxon>
        <taxon>Eutheria</taxon>
        <taxon>Laurasiatheria</taxon>
        <taxon>Artiodactyla</taxon>
        <taxon>Suina</taxon>
        <taxon>Suidae</taxon>
        <taxon>Sus</taxon>
    </lineage>
</organism>
<evidence type="ECO:0000256" key="21">
    <source>
        <dbReference type="SAM" id="MobiDB-lite"/>
    </source>
</evidence>
<comment type="subcellular location">
    <subcellularLocation>
        <location evidence="17">Cytoplasmic vesicle</location>
        <location evidence="17">COPII-coated vesicle membrane</location>
    </subcellularLocation>
    <subcellularLocation>
        <location evidence="3">Endoplasmic reticulum membrane</location>
        <topology evidence="3">Peripheral membrane protein</topology>
    </subcellularLocation>
    <subcellularLocation>
        <location evidence="2">Endosome</location>
    </subcellularLocation>
    <subcellularLocation>
        <location evidence="1">Nucleus</location>
    </subcellularLocation>
</comment>
<evidence type="ECO:0000256" key="5">
    <source>
        <dbReference type="ARBA" id="ARBA00022657"/>
    </source>
</evidence>
<evidence type="ECO:0000256" key="6">
    <source>
        <dbReference type="ARBA" id="ARBA00022703"/>
    </source>
</evidence>
<proteinExistence type="evidence at protein level"/>
<keyword evidence="6" id="KW-0053">Apoptosis</keyword>
<gene>
    <name evidence="23" type="primary">PDCD6</name>
</gene>
<keyword evidence="5" id="KW-0037">Angiogenesis</keyword>
<evidence type="ECO:0000256" key="13">
    <source>
        <dbReference type="ARBA" id="ARBA00022990"/>
    </source>
</evidence>
<dbReference type="GO" id="GO:0012507">
    <property type="term" value="C:ER to Golgi transport vesicle membrane"/>
    <property type="evidence" value="ECO:0007669"/>
    <property type="project" value="UniProtKB-SubCell"/>
</dbReference>
<dbReference type="GO" id="GO:0048306">
    <property type="term" value="F:calcium-dependent protein binding"/>
    <property type="evidence" value="ECO:0007669"/>
    <property type="project" value="UniProtKB-ARBA"/>
</dbReference>
<keyword evidence="15" id="KW-0539">Nucleus</keyword>
<evidence type="ECO:0000256" key="20">
    <source>
        <dbReference type="ARBA" id="ARBA00071572"/>
    </source>
</evidence>
<dbReference type="GO" id="GO:0005509">
    <property type="term" value="F:calcium ion binding"/>
    <property type="evidence" value="ECO:0007669"/>
    <property type="project" value="InterPro"/>
</dbReference>
<dbReference type="Gene3D" id="1.10.238.10">
    <property type="entry name" value="EF-hand"/>
    <property type="match status" value="1"/>
</dbReference>
<accession>A0A8W4FEF7</accession>
<feature type="compositionally biased region" description="Low complexity" evidence="21">
    <location>
        <begin position="30"/>
        <end position="41"/>
    </location>
</feature>
<dbReference type="GO" id="GO:0005768">
    <property type="term" value="C:endosome"/>
    <property type="evidence" value="ECO:0007669"/>
    <property type="project" value="UniProtKB-SubCell"/>
</dbReference>
<dbReference type="GO" id="GO:0042803">
    <property type="term" value="F:protein homodimerization activity"/>
    <property type="evidence" value="ECO:0007669"/>
    <property type="project" value="UniProtKB-ARBA"/>
</dbReference>
<name>A0A8W4FEF7_PIG</name>
<evidence type="ECO:0000259" key="22">
    <source>
        <dbReference type="PROSITE" id="PS50222"/>
    </source>
</evidence>
<evidence type="ECO:0000256" key="2">
    <source>
        <dbReference type="ARBA" id="ARBA00004177"/>
    </source>
</evidence>
<sequence length="282" mass="31546">MLKGTASALHVQPAPRGKGLPKRVLDPGRSLTSASSSAVLLGPPQARAKRGRCLATGPPQDWPRQLRRPPRKLRGRPAQSRSRRKWSRPEPPASQGKLAAPRPMAAYSYRPGPGAGPAAGAALPDQSFLWNVFQRCDRRPAGPGGASALVALPDSRPFVPAMFDRENKAGVNFSEFTGVWKYITDWQNVFRTYDRDNSGMIDRNELKQALSGFGYRLSDQFHDILIRKFDRQGRGQIAFDDFIQGCIVLQRLTDIFRRYDTDQDGWIQVSYEQYLSMVFSIV</sequence>
<dbReference type="GO" id="GO:0005789">
    <property type="term" value="C:endoplasmic reticulum membrane"/>
    <property type="evidence" value="ECO:0007669"/>
    <property type="project" value="UniProtKB-SubCell"/>
</dbReference>
<evidence type="ECO:0000256" key="16">
    <source>
        <dbReference type="ARBA" id="ARBA00023329"/>
    </source>
</evidence>
<keyword evidence="11" id="KW-0106">Calcium</keyword>
<dbReference type="InterPro" id="IPR011992">
    <property type="entry name" value="EF-hand-dom_pair"/>
</dbReference>
<feature type="domain" description="EF-hand" evidence="22">
    <location>
        <begin position="181"/>
        <end position="216"/>
    </location>
</feature>
<feature type="domain" description="EF-hand" evidence="22">
    <location>
        <begin position="247"/>
        <end position="282"/>
    </location>
</feature>
<dbReference type="InterPro" id="IPR002048">
    <property type="entry name" value="EF_hand_dom"/>
</dbReference>
<comment type="function">
    <text evidence="18">Has a lower Ca(2+) affinity than isoform 1.</text>
</comment>
<evidence type="ECO:0000256" key="14">
    <source>
        <dbReference type="ARBA" id="ARBA00023136"/>
    </source>
</evidence>
<dbReference type="AlphaFoldDB" id="A0A8W4FEF7"/>
<evidence type="ECO:0000256" key="11">
    <source>
        <dbReference type="ARBA" id="ARBA00022837"/>
    </source>
</evidence>
<evidence type="ECO:0000256" key="7">
    <source>
        <dbReference type="ARBA" id="ARBA00022723"/>
    </source>
</evidence>
<reference evidence="23" key="3">
    <citation type="submission" date="2025-09" db="UniProtKB">
        <authorList>
            <consortium name="Ensembl"/>
        </authorList>
    </citation>
    <scope>IDENTIFICATION</scope>
</reference>
<keyword evidence="12" id="KW-0460">Magnesium</keyword>
<evidence type="ECO:0000256" key="17">
    <source>
        <dbReference type="ARBA" id="ARBA00049643"/>
    </source>
</evidence>
<keyword evidence="7" id="KW-0479">Metal-binding</keyword>
<dbReference type="SMART" id="SM00054">
    <property type="entry name" value="EFh"/>
    <property type="match status" value="3"/>
</dbReference>
<dbReference type="SUPFAM" id="SSF47473">
    <property type="entry name" value="EF-hand"/>
    <property type="match status" value="1"/>
</dbReference>
<evidence type="ECO:0000313" key="24">
    <source>
        <dbReference type="Proteomes" id="UP000008227"/>
    </source>
</evidence>
<keyword evidence="16" id="KW-0968">Cytoplasmic vesicle</keyword>
<evidence type="ECO:0007829" key="25">
    <source>
        <dbReference type="PeptideAtlas" id="A0A8W4FEF7"/>
    </source>
</evidence>
<dbReference type="GO" id="GO:0006915">
    <property type="term" value="P:apoptotic process"/>
    <property type="evidence" value="ECO:0007669"/>
    <property type="project" value="UniProtKB-KW"/>
</dbReference>
<dbReference type="GO" id="GO:0005634">
    <property type="term" value="C:nucleus"/>
    <property type="evidence" value="ECO:0007669"/>
    <property type="project" value="UniProtKB-SubCell"/>
</dbReference>
<dbReference type="PANTHER" id="PTHR46212:SF9">
    <property type="entry name" value="PROGRAMMED CELL DEATH PROTEIN 6"/>
    <property type="match status" value="1"/>
</dbReference>
<reference evidence="23" key="1">
    <citation type="journal article" date="2020" name="Gigascience">
        <title>An improved pig reference genome sequence to enable pig genetics and genomics research.</title>
        <authorList>
            <person name="Warr A."/>
            <person name="Affara N."/>
            <person name="Aken B."/>
            <person name="Beiki H."/>
            <person name="Bickhart D.M."/>
            <person name="Billis K."/>
            <person name="Chow W."/>
            <person name="Eory L."/>
            <person name="Finlayson H.A."/>
            <person name="Flicek P."/>
            <person name="Giron C.G."/>
            <person name="Griffin D.K."/>
            <person name="Hall R."/>
            <person name="Hannum G."/>
            <person name="Hourlier T."/>
            <person name="Howe K."/>
            <person name="Hume D.A."/>
            <person name="Izuogu O."/>
            <person name="Kim K."/>
            <person name="Koren S."/>
            <person name="Liu H."/>
            <person name="Manchanda N."/>
            <person name="Martin F.J."/>
            <person name="Nonneman D.J."/>
            <person name="O'Connor R.E."/>
            <person name="Phillippy A.M."/>
            <person name="Rohrer G.A."/>
            <person name="Rosen B.D."/>
            <person name="Rund L.A."/>
            <person name="Sargent C.A."/>
            <person name="Schook L.B."/>
            <person name="Schroeder S.G."/>
            <person name="Schwartz A.S."/>
            <person name="Skinner B.M."/>
            <person name="Talbot R."/>
            <person name="Tseng E."/>
            <person name="Tuggle C.K."/>
            <person name="Watson M."/>
            <person name="Smith T.P.L."/>
            <person name="Archibald A.L."/>
        </authorList>
    </citation>
    <scope>NUCLEOTIDE SEQUENCE [LARGE SCALE GENOMIC DNA]</scope>
    <source>
        <strain evidence="23">Duroc</strain>
    </source>
</reference>
<evidence type="ECO:0000256" key="10">
    <source>
        <dbReference type="ARBA" id="ARBA00022824"/>
    </source>
</evidence>
<evidence type="ECO:0000256" key="4">
    <source>
        <dbReference type="ARBA" id="ARBA00022490"/>
    </source>
</evidence>
<dbReference type="GO" id="GO:0001525">
    <property type="term" value="P:angiogenesis"/>
    <property type="evidence" value="ECO:0007669"/>
    <property type="project" value="UniProtKB-KW"/>
</dbReference>
<comment type="subunit">
    <text evidence="19">Homodimer and heterodimer; heterodimerizes (via the EF-hand 5) with PEF1. Isoform 1 and isoform 2 self-associate; probably forming homodimers. Interacts with CPNE4 (via VWFA domain). Interacts with PDCD6IP; the interaction is calcium-dependent. Interacts with RBM22. Interacts with PLSCR4. Interacts with ANXA7 and TSG101. Interacts with DAPK1. Interacts with SEC31A; the interaction is calcium-dependent and promotes monoubiquitination of SEC31A. Interacts with ANXA11 (via N-terminus); the interaction is calcium-dependent. Interacts with PLSCR3 (via N-terminus); the interaction is calcium-dependent. Interacts with MCOLN1; the interaction is calcium-dependent. Interacts with KDR; the interaction is calcium-dependent. Interacts with HEBP2; the interaction is calcium-dependent. Interacts with TFG. Isoform 1: Interacts with SHISA5, leading to stabilize it. Isoform 2: Does not interact with SHISA5. Isoform 2: Does not interact with PDCD6IP, TSG101, ANXA7 and ANXA11.</text>
</comment>
<keyword evidence="10" id="KW-0256">Endoplasmic reticulum</keyword>
<dbReference type="GO" id="GO:0051592">
    <property type="term" value="P:response to calcium ion"/>
    <property type="evidence" value="ECO:0007669"/>
    <property type="project" value="UniProtKB-ARBA"/>
</dbReference>
<dbReference type="FunFam" id="1.10.238.10:FF:000187">
    <property type="entry name" value="Programmed cell death protein 6"/>
    <property type="match status" value="1"/>
</dbReference>
<dbReference type="PANTHER" id="PTHR46212">
    <property type="entry name" value="PEFLIN"/>
    <property type="match status" value="1"/>
</dbReference>
<evidence type="ECO:0000256" key="19">
    <source>
        <dbReference type="ARBA" id="ARBA00064503"/>
    </source>
</evidence>
<dbReference type="Proteomes" id="UP000008227">
    <property type="component" value="Chromosome 16"/>
</dbReference>
<keyword evidence="25" id="KW-1267">Proteomics identification</keyword>
<feature type="compositionally biased region" description="Basic residues" evidence="21">
    <location>
        <begin position="65"/>
        <end position="86"/>
    </location>
</feature>
<dbReference type="Ensembl" id="ENSSSCT00000102405.1">
    <property type="protein sequence ID" value="ENSSSCP00000077694.1"/>
    <property type="gene ID" value="ENSSSCG00000032090.3"/>
</dbReference>
<dbReference type="Pfam" id="PF13499">
    <property type="entry name" value="EF-hand_7"/>
    <property type="match status" value="1"/>
</dbReference>
<keyword evidence="8" id="KW-0677">Repeat</keyword>
<dbReference type="InterPro" id="IPR051426">
    <property type="entry name" value="Peflin/Sorcin_CaBP"/>
</dbReference>
<keyword evidence="13" id="KW-0007">Acetylation</keyword>
<evidence type="ECO:0000256" key="1">
    <source>
        <dbReference type="ARBA" id="ARBA00004123"/>
    </source>
</evidence>
<dbReference type="GeneTree" id="ENSGT00940000160982"/>
<keyword evidence="24" id="KW-1185">Reference proteome</keyword>
<evidence type="ECO:0000256" key="15">
    <source>
        <dbReference type="ARBA" id="ARBA00023242"/>
    </source>
</evidence>
<dbReference type="PROSITE" id="PS00018">
    <property type="entry name" value="EF_HAND_1"/>
    <property type="match status" value="1"/>
</dbReference>
<evidence type="ECO:0000256" key="9">
    <source>
        <dbReference type="ARBA" id="ARBA00022753"/>
    </source>
</evidence>